<feature type="transmembrane region" description="Helical" evidence="1">
    <location>
        <begin position="58"/>
        <end position="77"/>
    </location>
</feature>
<keyword evidence="1" id="KW-0812">Transmembrane</keyword>
<evidence type="ECO:0000313" key="3">
    <source>
        <dbReference type="Proteomes" id="UP000315060"/>
    </source>
</evidence>
<feature type="non-terminal residue" evidence="2">
    <location>
        <position position="87"/>
    </location>
</feature>
<dbReference type="AlphaFoldDB" id="A0A559GYI9"/>
<keyword evidence="1" id="KW-0472">Membrane</keyword>
<evidence type="ECO:0000313" key="2">
    <source>
        <dbReference type="EMBL" id="TVX68327.1"/>
    </source>
</evidence>
<name>A0A559GYI9_STREE</name>
<reference evidence="2 3" key="1">
    <citation type="submission" date="2019-07" db="EMBL/GenBank/DDBJ databases">
        <authorList>
            <person name="Mohale T."/>
        </authorList>
    </citation>
    <scope>NUCLEOTIDE SEQUENCE [LARGE SCALE GENOMIC DNA]</scope>
    <source>
        <strain evidence="2 3">NTPn 59</strain>
    </source>
</reference>
<dbReference type="Proteomes" id="UP000315060">
    <property type="component" value="Unassembled WGS sequence"/>
</dbReference>
<sequence>MIDGKRLLFSLTIVSYALTLVSGIVSLFISNLFILLSSFFFLLVSSLIACWNDIKYYFIPFFFSFTIFVFLVSRPTIDYFSDVALDT</sequence>
<proteinExistence type="predicted"/>
<protein>
    <submittedName>
        <fullName evidence="2">O-antigen polysaccharide polymerase Wzy</fullName>
    </submittedName>
</protein>
<feature type="transmembrane region" description="Helical" evidence="1">
    <location>
        <begin position="32"/>
        <end position="51"/>
    </location>
</feature>
<accession>A0A559GYI9</accession>
<gene>
    <name evidence="2" type="ORF">AZJ28_08980</name>
</gene>
<feature type="transmembrane region" description="Helical" evidence="1">
    <location>
        <begin position="7"/>
        <end position="26"/>
    </location>
</feature>
<keyword evidence="1" id="KW-1133">Transmembrane helix</keyword>
<comment type="caution">
    <text evidence="2">The sequence shown here is derived from an EMBL/GenBank/DDBJ whole genome shotgun (WGS) entry which is preliminary data.</text>
</comment>
<evidence type="ECO:0000256" key="1">
    <source>
        <dbReference type="SAM" id="Phobius"/>
    </source>
</evidence>
<dbReference type="EMBL" id="VMYC01000159">
    <property type="protein sequence ID" value="TVX68327.1"/>
    <property type="molecule type" value="Genomic_DNA"/>
</dbReference>
<organism evidence="2 3">
    <name type="scientific">Streptococcus pneumoniae</name>
    <dbReference type="NCBI Taxonomy" id="1313"/>
    <lineage>
        <taxon>Bacteria</taxon>
        <taxon>Bacillati</taxon>
        <taxon>Bacillota</taxon>
        <taxon>Bacilli</taxon>
        <taxon>Lactobacillales</taxon>
        <taxon>Streptococcaceae</taxon>
        <taxon>Streptococcus</taxon>
    </lineage>
</organism>
<dbReference type="Pfam" id="PF14296">
    <property type="entry name" value="O-ag_pol_Wzy"/>
    <property type="match status" value="1"/>
</dbReference>
<dbReference type="InterPro" id="IPR029468">
    <property type="entry name" value="O-ag_pol_Wzy"/>
</dbReference>